<comment type="caution">
    <text evidence="2">The sequence shown here is derived from an EMBL/GenBank/DDBJ whole genome shotgun (WGS) entry which is preliminary data.</text>
</comment>
<proteinExistence type="predicted"/>
<dbReference type="PROSITE" id="PS51257">
    <property type="entry name" value="PROKAR_LIPOPROTEIN"/>
    <property type="match status" value="1"/>
</dbReference>
<evidence type="ECO:0000313" key="3">
    <source>
        <dbReference type="Proteomes" id="UP000293342"/>
    </source>
</evidence>
<feature type="chain" id="PRO_5020488834" description="Fibronectin type-III domain-containing protein" evidence="1">
    <location>
        <begin position="24"/>
        <end position="436"/>
    </location>
</feature>
<reference evidence="2 3" key="1">
    <citation type="submission" date="2019-02" db="EMBL/GenBank/DDBJ databases">
        <title>Kribbella capetownensis sp. nov. and Kribbella speibonae sp. nov., isolated from soil.</title>
        <authorList>
            <person name="Curtis S.M."/>
            <person name="Norton I."/>
            <person name="Everest G.J."/>
            <person name="Meyers P.R."/>
        </authorList>
    </citation>
    <scope>NUCLEOTIDE SEQUENCE [LARGE SCALE GENOMIC DNA]</scope>
    <source>
        <strain evidence="2 3">YM53</strain>
    </source>
</reference>
<sequence>MVGVRRMLAAALAVVCGTTVLTACSSDPVPTEVAVGWSGDGRTAVQVSWKDDNAPNRITIEGVLSESPSYVKYVGAGEPNSWDIPTSAFPPDGNYRVAVAIGTSQGGVTSKLARSPVFDTDGPVGPSTATVAPAGRSGALMQWTVPVVPQDFTPNDPLDVKGPRTQKYVPMVGKPGEQLRPIGPATTSTRQVINSIKPPYVFQVRTQNEWSTRLGGQVLGLTSSISAAMPGLAQFSLPIRARGRVILQQVACEPETPCTQRRATPAGVPIVVLTQVIPGGRWTPVARGKTTAGGHYDIGVPTGGSRPYMVSVPDYTKPGLITSTSNSRPTYVRNVVRVVSAGFVGGLTVKKRGSNVTAFATIKPAMSSTATLQVWNRVLRRWVNVKATPIRNGQTSLAFRAGSAGTFAYRFVLPAATMYGRSMSGTITQTLALHVR</sequence>
<name>A0A4R0K3H2_9ACTN</name>
<keyword evidence="1" id="KW-0732">Signal</keyword>
<evidence type="ECO:0008006" key="4">
    <source>
        <dbReference type="Google" id="ProtNLM"/>
    </source>
</evidence>
<organism evidence="2 3">
    <name type="scientific">Kribbella capetownensis</name>
    <dbReference type="NCBI Taxonomy" id="1572659"/>
    <lineage>
        <taxon>Bacteria</taxon>
        <taxon>Bacillati</taxon>
        <taxon>Actinomycetota</taxon>
        <taxon>Actinomycetes</taxon>
        <taxon>Propionibacteriales</taxon>
        <taxon>Kribbellaceae</taxon>
        <taxon>Kribbella</taxon>
    </lineage>
</organism>
<gene>
    <name evidence="2" type="ORF">E0H75_08225</name>
</gene>
<dbReference type="AlphaFoldDB" id="A0A4R0K3H2"/>
<accession>A0A4R0K3H2</accession>
<feature type="signal peptide" evidence="1">
    <location>
        <begin position="1"/>
        <end position="23"/>
    </location>
</feature>
<evidence type="ECO:0000256" key="1">
    <source>
        <dbReference type="SAM" id="SignalP"/>
    </source>
</evidence>
<keyword evidence="3" id="KW-1185">Reference proteome</keyword>
<dbReference type="Proteomes" id="UP000293342">
    <property type="component" value="Unassembled WGS sequence"/>
</dbReference>
<dbReference type="OrthoDB" id="3813047at2"/>
<protein>
    <recommendedName>
        <fullName evidence="4">Fibronectin type-III domain-containing protein</fullName>
    </recommendedName>
</protein>
<evidence type="ECO:0000313" key="2">
    <source>
        <dbReference type="EMBL" id="TCC53657.1"/>
    </source>
</evidence>
<dbReference type="EMBL" id="SJKD01000001">
    <property type="protein sequence ID" value="TCC53657.1"/>
    <property type="molecule type" value="Genomic_DNA"/>
</dbReference>